<dbReference type="EMBL" id="BAAAPN010000056">
    <property type="protein sequence ID" value="GAA1764741.1"/>
    <property type="molecule type" value="Genomic_DNA"/>
</dbReference>
<dbReference type="SUPFAM" id="SSF56784">
    <property type="entry name" value="HAD-like"/>
    <property type="match status" value="1"/>
</dbReference>
<reference evidence="1 2" key="1">
    <citation type="journal article" date="2019" name="Int. J. Syst. Evol. Microbiol.">
        <title>The Global Catalogue of Microorganisms (GCM) 10K type strain sequencing project: providing services to taxonomists for standard genome sequencing and annotation.</title>
        <authorList>
            <consortium name="The Broad Institute Genomics Platform"/>
            <consortium name="The Broad Institute Genome Sequencing Center for Infectious Disease"/>
            <person name="Wu L."/>
            <person name="Ma J."/>
        </authorList>
    </citation>
    <scope>NUCLEOTIDE SEQUENCE [LARGE SCALE GENOMIC DNA]</scope>
    <source>
        <strain evidence="1 2">JCM 15591</strain>
    </source>
</reference>
<protein>
    <submittedName>
        <fullName evidence="1">HAD family hydrolase</fullName>
    </submittedName>
</protein>
<dbReference type="InterPro" id="IPR023214">
    <property type="entry name" value="HAD_sf"/>
</dbReference>
<dbReference type="GO" id="GO:0016787">
    <property type="term" value="F:hydrolase activity"/>
    <property type="evidence" value="ECO:0007669"/>
    <property type="project" value="UniProtKB-KW"/>
</dbReference>
<name>A0ABN2KS74_9MICO</name>
<dbReference type="InterPro" id="IPR006379">
    <property type="entry name" value="HAD-SF_hydro_IIB"/>
</dbReference>
<dbReference type="Gene3D" id="3.30.1240.10">
    <property type="match status" value="1"/>
</dbReference>
<evidence type="ECO:0000313" key="2">
    <source>
        <dbReference type="Proteomes" id="UP001501475"/>
    </source>
</evidence>
<dbReference type="PANTHER" id="PTHR10000:SF8">
    <property type="entry name" value="HAD SUPERFAMILY HYDROLASE-LIKE, TYPE 3"/>
    <property type="match status" value="1"/>
</dbReference>
<dbReference type="InterPro" id="IPR036412">
    <property type="entry name" value="HAD-like_sf"/>
</dbReference>
<accession>A0ABN2KS74</accession>
<dbReference type="Pfam" id="PF08282">
    <property type="entry name" value="Hydrolase_3"/>
    <property type="match status" value="1"/>
</dbReference>
<sequence length="289" mass="30200">MIASRMPGARPRVIATDLDGTLLRSDGSVSARTVAALEAAAAQGIPTLLVTARPPRWLHGLSELIGAHGIAICGNGAFVYDVAARRVVEAHLFDRDELAAVVADLRAHIPEVKIAAECPSGLWVEPGWPNPHREADAHRRTGAIEELLASEHPDDGVGKLLGLARGHSTADFLAAVRASVGDRAVLAYSGAFGLAELNPPGVTKAAGLARWCDEYGIRAAEVWAFGDMPNDLPMLRWAGRSFAVANADAEVLSAATDRCPANDDDGVAQIIEQVLSASGAGPHVAEPGK</sequence>
<keyword evidence="2" id="KW-1185">Reference proteome</keyword>
<comment type="caution">
    <text evidence="1">The sequence shown here is derived from an EMBL/GenBank/DDBJ whole genome shotgun (WGS) entry which is preliminary data.</text>
</comment>
<keyword evidence="1" id="KW-0378">Hydrolase</keyword>
<dbReference type="PANTHER" id="PTHR10000">
    <property type="entry name" value="PHOSPHOSERINE PHOSPHATASE"/>
    <property type="match status" value="1"/>
</dbReference>
<dbReference type="NCBIfam" id="TIGR01484">
    <property type="entry name" value="HAD-SF-IIB"/>
    <property type="match status" value="1"/>
</dbReference>
<evidence type="ECO:0000313" key="1">
    <source>
        <dbReference type="EMBL" id="GAA1764741.1"/>
    </source>
</evidence>
<dbReference type="Gene3D" id="3.40.50.1000">
    <property type="entry name" value="HAD superfamily/HAD-like"/>
    <property type="match status" value="1"/>
</dbReference>
<proteinExistence type="predicted"/>
<organism evidence="1 2">
    <name type="scientific">Nostocoides vanveenii</name>
    <dbReference type="NCBI Taxonomy" id="330835"/>
    <lineage>
        <taxon>Bacteria</taxon>
        <taxon>Bacillati</taxon>
        <taxon>Actinomycetota</taxon>
        <taxon>Actinomycetes</taxon>
        <taxon>Micrococcales</taxon>
        <taxon>Intrasporangiaceae</taxon>
        <taxon>Nostocoides</taxon>
    </lineage>
</organism>
<dbReference type="Proteomes" id="UP001501475">
    <property type="component" value="Unassembled WGS sequence"/>
</dbReference>
<gene>
    <name evidence="1" type="ORF">GCM10009810_24670</name>
</gene>